<sequence>MSCKIILKSLNVLLLIHFILPDQNVTKLFNEFKLKYKRFYYGAKHEKNAFNNFVNNFNNLNDFIAKQPNQSVVYKLNKYADQDPEEVDEYYGIKIKPYSEVPKNATARTDSDDLPFLEDMHLYNLNEVNNLYQKWMKSMGKPNYTKKLEREVHYYRFVKTVVEINRQKAEGKKVELDGTADIVQHPDDYFYG</sequence>
<dbReference type="RefSeq" id="XP_026725682.1">
    <property type="nucleotide sequence ID" value="XM_026869881.1"/>
</dbReference>
<name>A0A7E5VBL4_TRINI</name>
<dbReference type="Gene3D" id="1.10.287.2250">
    <property type="match status" value="1"/>
</dbReference>
<dbReference type="Proteomes" id="UP000322000">
    <property type="component" value="Chromosome 3"/>
</dbReference>
<feature type="signal peptide" evidence="1">
    <location>
        <begin position="1"/>
        <end position="21"/>
    </location>
</feature>
<dbReference type="GeneID" id="113492400"/>
<evidence type="ECO:0000256" key="1">
    <source>
        <dbReference type="SAM" id="SignalP"/>
    </source>
</evidence>
<reference evidence="4" key="1">
    <citation type="submission" date="2025-08" db="UniProtKB">
        <authorList>
            <consortium name="RefSeq"/>
        </authorList>
    </citation>
    <scope>IDENTIFICATION</scope>
</reference>
<dbReference type="AlphaFoldDB" id="A0A7E5VBL4"/>
<keyword evidence="3" id="KW-1185">Reference proteome</keyword>
<dbReference type="InParanoid" id="A0A7E5VBL4"/>
<dbReference type="Pfam" id="PF08246">
    <property type="entry name" value="Inhibitor_I29"/>
    <property type="match status" value="1"/>
</dbReference>
<protein>
    <submittedName>
        <fullName evidence="4">Uncharacterized protein LOC113492400</fullName>
    </submittedName>
</protein>
<proteinExistence type="predicted"/>
<keyword evidence="1" id="KW-0732">Signal</keyword>
<feature type="domain" description="Cathepsin propeptide inhibitor" evidence="2">
    <location>
        <begin position="29"/>
        <end position="87"/>
    </location>
</feature>
<organism evidence="3 4">
    <name type="scientific">Trichoplusia ni</name>
    <name type="common">Cabbage looper</name>
    <dbReference type="NCBI Taxonomy" id="7111"/>
    <lineage>
        <taxon>Eukaryota</taxon>
        <taxon>Metazoa</taxon>
        <taxon>Ecdysozoa</taxon>
        <taxon>Arthropoda</taxon>
        <taxon>Hexapoda</taxon>
        <taxon>Insecta</taxon>
        <taxon>Pterygota</taxon>
        <taxon>Neoptera</taxon>
        <taxon>Endopterygota</taxon>
        <taxon>Lepidoptera</taxon>
        <taxon>Glossata</taxon>
        <taxon>Ditrysia</taxon>
        <taxon>Noctuoidea</taxon>
        <taxon>Noctuidae</taxon>
        <taxon>Plusiinae</taxon>
        <taxon>Trichoplusia</taxon>
    </lineage>
</organism>
<gene>
    <name evidence="4" type="primary">LOC113492400</name>
</gene>
<feature type="chain" id="PRO_5029005100" evidence="1">
    <location>
        <begin position="22"/>
        <end position="192"/>
    </location>
</feature>
<evidence type="ECO:0000313" key="3">
    <source>
        <dbReference type="Proteomes" id="UP000322000"/>
    </source>
</evidence>
<dbReference type="SUPFAM" id="SSF54001">
    <property type="entry name" value="Cysteine proteinases"/>
    <property type="match status" value="1"/>
</dbReference>
<dbReference type="OrthoDB" id="7443953at2759"/>
<evidence type="ECO:0000313" key="4">
    <source>
        <dbReference type="RefSeq" id="XP_026725682.1"/>
    </source>
</evidence>
<dbReference type="KEGG" id="tnl:113492400"/>
<dbReference type="SMART" id="SM00848">
    <property type="entry name" value="Inhibitor_I29"/>
    <property type="match status" value="1"/>
</dbReference>
<accession>A0A7E5VBL4</accession>
<evidence type="ECO:0000259" key="2">
    <source>
        <dbReference type="SMART" id="SM00848"/>
    </source>
</evidence>
<dbReference type="InterPro" id="IPR013201">
    <property type="entry name" value="Prot_inhib_I29"/>
</dbReference>
<dbReference type="InterPro" id="IPR038765">
    <property type="entry name" value="Papain-like_cys_pep_sf"/>
</dbReference>